<keyword evidence="1" id="KW-0813">Transport</keyword>
<gene>
    <name evidence="5" type="ORF">GCM10010995_02860</name>
</gene>
<evidence type="ECO:0000313" key="6">
    <source>
        <dbReference type="Proteomes" id="UP000636949"/>
    </source>
</evidence>
<dbReference type="InterPro" id="IPR003439">
    <property type="entry name" value="ABC_transporter-like_ATP-bd"/>
</dbReference>
<protein>
    <submittedName>
        <fullName evidence="5">ABC transporter ATP-binding protein</fullName>
    </submittedName>
</protein>
<dbReference type="SMART" id="SM00382">
    <property type="entry name" value="AAA"/>
    <property type="match status" value="1"/>
</dbReference>
<accession>A0A8J2Z2M8</accession>
<evidence type="ECO:0000259" key="4">
    <source>
        <dbReference type="PROSITE" id="PS50893"/>
    </source>
</evidence>
<dbReference type="Gene3D" id="3.40.50.300">
    <property type="entry name" value="P-loop containing nucleotide triphosphate hydrolases"/>
    <property type="match status" value="1"/>
</dbReference>
<reference evidence="5" key="1">
    <citation type="journal article" date="2014" name="Int. J. Syst. Evol. Microbiol.">
        <title>Complete genome sequence of Corynebacterium casei LMG S-19264T (=DSM 44701T), isolated from a smear-ripened cheese.</title>
        <authorList>
            <consortium name="US DOE Joint Genome Institute (JGI-PGF)"/>
            <person name="Walter F."/>
            <person name="Albersmeier A."/>
            <person name="Kalinowski J."/>
            <person name="Ruckert C."/>
        </authorList>
    </citation>
    <scope>NUCLEOTIDE SEQUENCE</scope>
    <source>
        <strain evidence="5">CGMCC 1.15758</strain>
    </source>
</reference>
<dbReference type="OrthoDB" id="9802264at2"/>
<keyword evidence="3 5" id="KW-0067">ATP-binding</keyword>
<dbReference type="InterPro" id="IPR027417">
    <property type="entry name" value="P-loop_NTPase"/>
</dbReference>
<dbReference type="InterPro" id="IPR003593">
    <property type="entry name" value="AAA+_ATPase"/>
</dbReference>
<dbReference type="InterPro" id="IPR017871">
    <property type="entry name" value="ABC_transporter-like_CS"/>
</dbReference>
<feature type="domain" description="ABC transporter" evidence="4">
    <location>
        <begin position="10"/>
        <end position="249"/>
    </location>
</feature>
<dbReference type="GO" id="GO:0005524">
    <property type="term" value="F:ATP binding"/>
    <property type="evidence" value="ECO:0007669"/>
    <property type="project" value="UniProtKB-KW"/>
</dbReference>
<evidence type="ECO:0000256" key="3">
    <source>
        <dbReference type="ARBA" id="ARBA00022840"/>
    </source>
</evidence>
<organism evidence="5 6">
    <name type="scientific">Cysteiniphilum litorale</name>
    <dbReference type="NCBI Taxonomy" id="2056700"/>
    <lineage>
        <taxon>Bacteria</taxon>
        <taxon>Pseudomonadati</taxon>
        <taxon>Pseudomonadota</taxon>
        <taxon>Gammaproteobacteria</taxon>
        <taxon>Thiotrichales</taxon>
        <taxon>Fastidiosibacteraceae</taxon>
        <taxon>Cysteiniphilum</taxon>
    </lineage>
</organism>
<dbReference type="SUPFAM" id="SSF52540">
    <property type="entry name" value="P-loop containing nucleoside triphosphate hydrolases"/>
    <property type="match status" value="1"/>
</dbReference>
<dbReference type="GO" id="GO:0016887">
    <property type="term" value="F:ATP hydrolysis activity"/>
    <property type="evidence" value="ECO:0007669"/>
    <property type="project" value="InterPro"/>
</dbReference>
<dbReference type="Pfam" id="PF00005">
    <property type="entry name" value="ABC_tran"/>
    <property type="match status" value="1"/>
</dbReference>
<dbReference type="AlphaFoldDB" id="A0A8J2Z2M8"/>
<dbReference type="RefSeq" id="WP_117001119.1">
    <property type="nucleotide sequence ID" value="NZ_BMJS01000001.1"/>
</dbReference>
<dbReference type="EMBL" id="BMJS01000001">
    <property type="protein sequence ID" value="GGF89032.1"/>
    <property type="molecule type" value="Genomic_DNA"/>
</dbReference>
<dbReference type="PROSITE" id="PS00211">
    <property type="entry name" value="ABC_TRANSPORTER_1"/>
    <property type="match status" value="1"/>
</dbReference>
<keyword evidence="6" id="KW-1185">Reference proteome</keyword>
<dbReference type="PROSITE" id="PS50893">
    <property type="entry name" value="ABC_TRANSPORTER_2"/>
    <property type="match status" value="1"/>
</dbReference>
<proteinExistence type="predicted"/>
<name>A0A8J2Z2M8_9GAMM</name>
<dbReference type="Proteomes" id="UP000636949">
    <property type="component" value="Unassembled WGS sequence"/>
</dbReference>
<sequence length="264" mass="29700">MPEITEQPIIEVKNLGTCFDGVWVHKNLNLTIYPHHITSIIGGSGSGKTTLIREILMLQPVTEGEIFLLGQKISDLCDDEIKRRQFASHMGMMFQGGALFSALTALENVMFPLQEYTSFSRDIVIDLARLKLKMVGLSEDAYAKYPSQLSGGMLKRVALARTLALDPEIIFLDEPSAGLDPHSTYELDQLILKLKQDLNLSIIMITHDLESIWRIVDEVVYIDQKRILIHDSVENAAKMTQYENLNNFFNGAKTTKEEKTILGS</sequence>
<keyword evidence="2" id="KW-0547">Nucleotide-binding</keyword>
<reference evidence="5" key="2">
    <citation type="submission" date="2020-09" db="EMBL/GenBank/DDBJ databases">
        <authorList>
            <person name="Sun Q."/>
            <person name="Zhou Y."/>
        </authorList>
    </citation>
    <scope>NUCLEOTIDE SEQUENCE</scope>
    <source>
        <strain evidence="5">CGMCC 1.15758</strain>
    </source>
</reference>
<evidence type="ECO:0000313" key="5">
    <source>
        <dbReference type="EMBL" id="GGF89032.1"/>
    </source>
</evidence>
<dbReference type="PANTHER" id="PTHR43023:SF3">
    <property type="entry name" value="PROTEIN TRIGALACTOSYLDIACYLGLYCEROL 3, CHLOROPLASTIC"/>
    <property type="match status" value="1"/>
</dbReference>
<evidence type="ECO:0000256" key="2">
    <source>
        <dbReference type="ARBA" id="ARBA00022741"/>
    </source>
</evidence>
<dbReference type="PANTHER" id="PTHR43023">
    <property type="entry name" value="PROTEIN TRIGALACTOSYLDIACYLGLYCEROL 3, CHLOROPLASTIC"/>
    <property type="match status" value="1"/>
</dbReference>
<comment type="caution">
    <text evidence="5">The sequence shown here is derived from an EMBL/GenBank/DDBJ whole genome shotgun (WGS) entry which is preliminary data.</text>
</comment>
<evidence type="ECO:0000256" key="1">
    <source>
        <dbReference type="ARBA" id="ARBA00022448"/>
    </source>
</evidence>